<comment type="caution">
    <text evidence="13">The sequence shown here is derived from an EMBL/GenBank/DDBJ whole genome shotgun (WGS) entry which is preliminary data.</text>
</comment>
<dbReference type="InterPro" id="IPR036942">
    <property type="entry name" value="Beta-barrel_TonB_sf"/>
</dbReference>
<evidence type="ECO:0008006" key="15">
    <source>
        <dbReference type="Google" id="ProtNLM"/>
    </source>
</evidence>
<evidence type="ECO:0000256" key="10">
    <source>
        <dbReference type="SAM" id="SignalP"/>
    </source>
</evidence>
<keyword evidence="2 8" id="KW-0813">Transport</keyword>
<dbReference type="GO" id="GO:0009279">
    <property type="term" value="C:cell outer membrane"/>
    <property type="evidence" value="ECO:0007669"/>
    <property type="project" value="UniProtKB-SubCell"/>
</dbReference>
<evidence type="ECO:0000256" key="8">
    <source>
        <dbReference type="PROSITE-ProRule" id="PRU01360"/>
    </source>
</evidence>
<evidence type="ECO:0000256" key="5">
    <source>
        <dbReference type="ARBA" id="ARBA00023077"/>
    </source>
</evidence>
<dbReference type="InterPro" id="IPR012910">
    <property type="entry name" value="Plug_dom"/>
</dbReference>
<evidence type="ECO:0000256" key="9">
    <source>
        <dbReference type="RuleBase" id="RU003357"/>
    </source>
</evidence>
<reference evidence="13" key="1">
    <citation type="journal article" date="2014" name="Int. J. Syst. Evol. Microbiol.">
        <title>Complete genome sequence of Corynebacterium casei LMG S-19264T (=DSM 44701T), isolated from a smear-ripened cheese.</title>
        <authorList>
            <consortium name="US DOE Joint Genome Institute (JGI-PGF)"/>
            <person name="Walter F."/>
            <person name="Albersmeier A."/>
            <person name="Kalinowski J."/>
            <person name="Ruckert C."/>
        </authorList>
    </citation>
    <scope>NUCLEOTIDE SEQUENCE</scope>
    <source>
        <strain evidence="13">CGMCC 1.15425</strain>
    </source>
</reference>
<protein>
    <recommendedName>
        <fullName evidence="15">TonB-dependent receptor</fullName>
    </recommendedName>
</protein>
<accession>A0A917GVN0</accession>
<dbReference type="PANTHER" id="PTHR47234:SF2">
    <property type="entry name" value="TONB-DEPENDENT RECEPTOR"/>
    <property type="match status" value="1"/>
</dbReference>
<dbReference type="Gene3D" id="2.170.130.10">
    <property type="entry name" value="TonB-dependent receptor, plug domain"/>
    <property type="match status" value="1"/>
</dbReference>
<dbReference type="Gene3D" id="2.40.170.20">
    <property type="entry name" value="TonB-dependent receptor, beta-barrel domain"/>
    <property type="match status" value="1"/>
</dbReference>
<gene>
    <name evidence="13" type="ORF">GCM10011403_13450</name>
</gene>
<dbReference type="Pfam" id="PF00593">
    <property type="entry name" value="TonB_dep_Rec_b-barrel"/>
    <property type="match status" value="1"/>
</dbReference>
<keyword evidence="10" id="KW-0732">Signal</keyword>
<evidence type="ECO:0000256" key="2">
    <source>
        <dbReference type="ARBA" id="ARBA00022448"/>
    </source>
</evidence>
<evidence type="ECO:0000256" key="7">
    <source>
        <dbReference type="ARBA" id="ARBA00023237"/>
    </source>
</evidence>
<sequence length="1151" mass="124383">MSRLLTGNVLARSIAGLLCSSAYFPVIAQAQTSPQAPAQVEEVLVTGSYLRGSPLDAPSPVQVVDREEMVSQGAVQIWDVISNMAINSGSISNEGAEGGNAEVGSLSGTANINLRNLGENSTLTLINGKRQVAAATTTASGGEFVDINTIPLVMLERVEVLADGGSALYGSDAVAGVVNLIMRNDFEGFEVYGDLQNVENAGSRFDKTGSAIWGWQDSDGDSSFVIAAEAFRRDPVSVQSARFYDERSDFSAAVGGMGTLVAQPSFGAQLNPAYINAAAMAQVIAEGGGSELRTLDPLCTQLNSADGTPYFWGTPYAERGNPDSTCREDESQWRLLNVGMERDSISASFRQALTDSAEFYGFALWSSSEIERSDSGYVTSRGPGLYLAAPGAHQGNPAWGGYAIGQTAELGYFAPAIGLARPQPGDITNAPVDIANGGPNVPMSAYIQAGNKPRTGGNTNISHSETLTFQGGVKGEFFALNDRRFNYDVSYAWSGTSFEVDYQTFQRDRAELAVNGLGGPDCTPNGVADFDFQSARGDASPALPTFWDFLGDSFTQTFLPGYVHNTRESLSLALTSNNHGQGGCQFFNPFLTAQVDPDMANSQELLDWMMPTVKRSDKRNKLAVFDAVLSGELFSLPGGEAQFALGLQYRQQNNSSIAPGINYPGIPQAILSYDENGEPDAYHYVSNNYECSQCIFNYDHDRDVKSVFTELSLPLLDSIETQLALRWESYGDRIGSQVTPKVAMSWRPSDDWLLRSSYSRSFRAPNIAIQREGLEASRATFRDPLRNQAVRAGLLPVSNENALPNTTYTVGSPALDIGNETADTYGAGLQWTPGGKLEGLRLAADYWRFEVQDRVMPQPAISSIDHELTAFEQAAQQQDQYVLNSSLANDASQLYQSCDPEALSAQWGDDPADSMTEAGQVIPGSRLDCVVDPRSYVVEGVVRAQGSTIAELVTIVSSAINAGEVVTDGVDLSAGYRWSSSVGEFGVNGQMTYVNQYTLRNVPGLDLGLLESGEFDAAGTTGDGLLVRSLPDIKGNLSLSWTSNNLSHQATWINHFIGSYDNLSYQNDYLNGNDYVRSIISPEVDSYHRVDLQYSYTQQWAAGMSEATFTLGVLDAFNASLPFLYSGPLNYDAAVFDGRGRRFYGRILMRF</sequence>
<dbReference type="Pfam" id="PF07715">
    <property type="entry name" value="Plug"/>
    <property type="match status" value="1"/>
</dbReference>
<keyword evidence="14" id="KW-1185">Reference proteome</keyword>
<keyword evidence="3 8" id="KW-1134">Transmembrane beta strand</keyword>
<dbReference type="InterPro" id="IPR000531">
    <property type="entry name" value="Beta-barrel_TonB"/>
</dbReference>
<feature type="domain" description="TonB-dependent receptor plug" evidence="12">
    <location>
        <begin position="55"/>
        <end position="177"/>
    </location>
</feature>
<organism evidence="13 14">
    <name type="scientific">Pseudohongiella nitratireducens</name>
    <dbReference type="NCBI Taxonomy" id="1768907"/>
    <lineage>
        <taxon>Bacteria</taxon>
        <taxon>Pseudomonadati</taxon>
        <taxon>Pseudomonadota</taxon>
        <taxon>Gammaproteobacteria</taxon>
        <taxon>Pseudomonadales</taxon>
        <taxon>Pseudohongiellaceae</taxon>
        <taxon>Pseudohongiella</taxon>
    </lineage>
</organism>
<feature type="signal peptide" evidence="10">
    <location>
        <begin position="1"/>
        <end position="30"/>
    </location>
</feature>
<evidence type="ECO:0000313" key="14">
    <source>
        <dbReference type="Proteomes" id="UP000627715"/>
    </source>
</evidence>
<proteinExistence type="inferred from homology"/>
<keyword evidence="6 8" id="KW-0472">Membrane</keyword>
<dbReference type="RefSeq" id="WP_068813108.1">
    <property type="nucleotide sequence ID" value="NZ_BMIY01000005.1"/>
</dbReference>
<evidence type="ECO:0000256" key="6">
    <source>
        <dbReference type="ARBA" id="ARBA00023136"/>
    </source>
</evidence>
<evidence type="ECO:0000256" key="4">
    <source>
        <dbReference type="ARBA" id="ARBA00022692"/>
    </source>
</evidence>
<keyword evidence="5 9" id="KW-0798">TonB box</keyword>
<keyword evidence="4 8" id="KW-0812">Transmembrane</keyword>
<dbReference type="Proteomes" id="UP000627715">
    <property type="component" value="Unassembled WGS sequence"/>
</dbReference>
<feature type="domain" description="TonB-dependent receptor-like beta-barrel" evidence="11">
    <location>
        <begin position="531"/>
        <end position="1113"/>
    </location>
</feature>
<dbReference type="EMBL" id="BMIY01000005">
    <property type="protein sequence ID" value="GGG57506.1"/>
    <property type="molecule type" value="Genomic_DNA"/>
</dbReference>
<name>A0A917GVN0_9GAMM</name>
<feature type="chain" id="PRO_5037939216" description="TonB-dependent receptor" evidence="10">
    <location>
        <begin position="31"/>
        <end position="1151"/>
    </location>
</feature>
<evidence type="ECO:0000259" key="11">
    <source>
        <dbReference type="Pfam" id="PF00593"/>
    </source>
</evidence>
<evidence type="ECO:0000256" key="3">
    <source>
        <dbReference type="ARBA" id="ARBA00022452"/>
    </source>
</evidence>
<dbReference type="PROSITE" id="PS52016">
    <property type="entry name" value="TONB_DEPENDENT_REC_3"/>
    <property type="match status" value="1"/>
</dbReference>
<comment type="similarity">
    <text evidence="8 9">Belongs to the TonB-dependent receptor family.</text>
</comment>
<comment type="subcellular location">
    <subcellularLocation>
        <location evidence="1 8">Cell outer membrane</location>
        <topology evidence="1 8">Multi-pass membrane protein</topology>
    </subcellularLocation>
</comment>
<reference evidence="13" key="2">
    <citation type="submission" date="2020-09" db="EMBL/GenBank/DDBJ databases">
        <authorList>
            <person name="Sun Q."/>
            <person name="Zhou Y."/>
        </authorList>
    </citation>
    <scope>NUCLEOTIDE SEQUENCE</scope>
    <source>
        <strain evidence="13">CGMCC 1.15425</strain>
    </source>
</reference>
<dbReference type="InterPro" id="IPR039426">
    <property type="entry name" value="TonB-dep_rcpt-like"/>
</dbReference>
<evidence type="ECO:0000313" key="13">
    <source>
        <dbReference type="EMBL" id="GGG57506.1"/>
    </source>
</evidence>
<dbReference type="InterPro" id="IPR037066">
    <property type="entry name" value="Plug_dom_sf"/>
</dbReference>
<dbReference type="AlphaFoldDB" id="A0A917GVN0"/>
<dbReference type="PANTHER" id="PTHR47234">
    <property type="match status" value="1"/>
</dbReference>
<keyword evidence="7 8" id="KW-0998">Cell outer membrane</keyword>
<dbReference type="SUPFAM" id="SSF56935">
    <property type="entry name" value="Porins"/>
    <property type="match status" value="1"/>
</dbReference>
<evidence type="ECO:0000259" key="12">
    <source>
        <dbReference type="Pfam" id="PF07715"/>
    </source>
</evidence>
<evidence type="ECO:0000256" key="1">
    <source>
        <dbReference type="ARBA" id="ARBA00004571"/>
    </source>
</evidence>